<dbReference type="Proteomes" id="UP000886595">
    <property type="component" value="Unassembled WGS sequence"/>
</dbReference>
<dbReference type="OrthoDB" id="1132035at2759"/>
<dbReference type="AlphaFoldDB" id="A0A8X7WIL8"/>
<dbReference type="EMBL" id="JAAMPC010000001">
    <property type="protein sequence ID" value="KAG2330409.1"/>
    <property type="molecule type" value="Genomic_DNA"/>
</dbReference>
<evidence type="ECO:0000313" key="1">
    <source>
        <dbReference type="EMBL" id="KAG2330409.1"/>
    </source>
</evidence>
<organism evidence="1 2">
    <name type="scientific">Brassica carinata</name>
    <name type="common">Ethiopian mustard</name>
    <name type="synonym">Abyssinian cabbage</name>
    <dbReference type="NCBI Taxonomy" id="52824"/>
    <lineage>
        <taxon>Eukaryota</taxon>
        <taxon>Viridiplantae</taxon>
        <taxon>Streptophyta</taxon>
        <taxon>Embryophyta</taxon>
        <taxon>Tracheophyta</taxon>
        <taxon>Spermatophyta</taxon>
        <taxon>Magnoliopsida</taxon>
        <taxon>eudicotyledons</taxon>
        <taxon>Gunneridae</taxon>
        <taxon>Pentapetalae</taxon>
        <taxon>rosids</taxon>
        <taxon>malvids</taxon>
        <taxon>Brassicales</taxon>
        <taxon>Brassicaceae</taxon>
        <taxon>Brassiceae</taxon>
        <taxon>Brassica</taxon>
    </lineage>
</organism>
<keyword evidence="2" id="KW-1185">Reference proteome</keyword>
<name>A0A8X7WIL8_BRACI</name>
<protein>
    <submittedName>
        <fullName evidence="1">Uncharacterized protein</fullName>
    </submittedName>
</protein>
<proteinExistence type="predicted"/>
<accession>A0A8X7WIL8</accession>
<evidence type="ECO:0000313" key="2">
    <source>
        <dbReference type="Proteomes" id="UP000886595"/>
    </source>
</evidence>
<sequence>MRQKQGDLVVEELDAEMNHGGDELGQNGDLTTTTMEERRKTARRLFSVETWVLDSVREQNESKLKFKDIPP</sequence>
<comment type="caution">
    <text evidence="1">The sequence shown here is derived from an EMBL/GenBank/DDBJ whole genome shotgun (WGS) entry which is preliminary data.</text>
</comment>
<reference evidence="1 2" key="1">
    <citation type="submission" date="2020-02" db="EMBL/GenBank/DDBJ databases">
        <authorList>
            <person name="Ma Q."/>
            <person name="Huang Y."/>
            <person name="Song X."/>
            <person name="Pei D."/>
        </authorList>
    </citation>
    <scope>NUCLEOTIDE SEQUENCE [LARGE SCALE GENOMIC DNA]</scope>
    <source>
        <strain evidence="1">Sxm20200214</strain>
        <tissue evidence="1">Leaf</tissue>
    </source>
</reference>
<gene>
    <name evidence="1" type="ORF">Bca52824_001589</name>
</gene>